<keyword evidence="4 5" id="KW-0472">Membrane</keyword>
<dbReference type="InterPro" id="IPR011701">
    <property type="entry name" value="MFS"/>
</dbReference>
<dbReference type="Gene3D" id="1.20.1720.10">
    <property type="entry name" value="Multidrug resistance protein D"/>
    <property type="match status" value="1"/>
</dbReference>
<feature type="transmembrane region" description="Helical" evidence="5">
    <location>
        <begin position="166"/>
        <end position="188"/>
    </location>
</feature>
<evidence type="ECO:0000256" key="3">
    <source>
        <dbReference type="ARBA" id="ARBA00022989"/>
    </source>
</evidence>
<evidence type="ECO:0000256" key="5">
    <source>
        <dbReference type="SAM" id="Phobius"/>
    </source>
</evidence>
<evidence type="ECO:0000256" key="1">
    <source>
        <dbReference type="ARBA" id="ARBA00004141"/>
    </source>
</evidence>
<evidence type="ECO:0000256" key="4">
    <source>
        <dbReference type="ARBA" id="ARBA00023136"/>
    </source>
</evidence>
<dbReference type="SUPFAM" id="SSF103473">
    <property type="entry name" value="MFS general substrate transporter"/>
    <property type="match status" value="1"/>
</dbReference>
<evidence type="ECO:0000259" key="6">
    <source>
        <dbReference type="PROSITE" id="PS50850"/>
    </source>
</evidence>
<feature type="transmembrane region" description="Helical" evidence="5">
    <location>
        <begin position="79"/>
        <end position="100"/>
    </location>
</feature>
<feature type="transmembrane region" description="Helical" evidence="5">
    <location>
        <begin position="266"/>
        <end position="282"/>
    </location>
</feature>
<feature type="transmembrane region" description="Helical" evidence="5">
    <location>
        <begin position="39"/>
        <end position="67"/>
    </location>
</feature>
<organism evidence="7 8">
    <name type="scientific">Immersiella caudata</name>
    <dbReference type="NCBI Taxonomy" id="314043"/>
    <lineage>
        <taxon>Eukaryota</taxon>
        <taxon>Fungi</taxon>
        <taxon>Dikarya</taxon>
        <taxon>Ascomycota</taxon>
        <taxon>Pezizomycotina</taxon>
        <taxon>Sordariomycetes</taxon>
        <taxon>Sordariomycetidae</taxon>
        <taxon>Sordariales</taxon>
        <taxon>Lasiosphaeriaceae</taxon>
        <taxon>Immersiella</taxon>
    </lineage>
</organism>
<feature type="transmembrane region" description="Helical" evidence="5">
    <location>
        <begin position="368"/>
        <end position="387"/>
    </location>
</feature>
<dbReference type="EMBL" id="JAULSU010000004">
    <property type="protein sequence ID" value="KAK0618892.1"/>
    <property type="molecule type" value="Genomic_DNA"/>
</dbReference>
<gene>
    <name evidence="7" type="ORF">B0T14DRAFT_565799</name>
</gene>
<sequence>MDPKMMFPQDQVTVTDRSETSSIKSEKNVRVAFDPPKRFYWAFVSLSLLALGASFSLTSFGIAVVTIAHEFNLAEPKAFWLGSSSALTSTLIQPCCACLCSIFGRKGALGSSAVCLAAGSLLAAVAQDYATLITGRCIQGIGAGGVSAITDIIITDIVPLRFRGQWFAYIGVPWAIGTTVGPIVSGVLTSNSSWRWICGINTILCTIAIPPCLFTLPPLPRDPNWRLALRTLDYPGFLFLSASLIALLVPIMQATTIYPWTSLETLLPLFLGIAGLCLFLFHQAKITKNPLIPLNRFKDRTCLLTFLCTALHGLIVWCLMYYLPLYYQAIRNFTALQSGLAVLPETLTIVPASMAMGFLIGWSGRYRWAIWSGWVLSAGGLALLYLLDEDTSTAGWIGINVPAGFGMGMLFGALGFPIQACVDAESVPLAVSLFSFWRAFGATLGISIGSSIFASESKKLPPLQARGVLEGRGGLGFLTMSMGSKLLALRRIWIFCAAVCGVGLIASFGIQGLSLDEPLGKQDDKSKRRDSDDVV</sequence>
<dbReference type="Pfam" id="PF07690">
    <property type="entry name" value="MFS_1"/>
    <property type="match status" value="1"/>
</dbReference>
<dbReference type="Gene3D" id="1.20.1250.20">
    <property type="entry name" value="MFS general substrate transporter like domains"/>
    <property type="match status" value="1"/>
</dbReference>
<dbReference type="PROSITE" id="PS50850">
    <property type="entry name" value="MFS"/>
    <property type="match status" value="1"/>
</dbReference>
<proteinExistence type="predicted"/>
<feature type="transmembrane region" description="Helical" evidence="5">
    <location>
        <begin position="194"/>
        <end position="216"/>
    </location>
</feature>
<dbReference type="GO" id="GO:0022857">
    <property type="term" value="F:transmembrane transporter activity"/>
    <property type="evidence" value="ECO:0007669"/>
    <property type="project" value="InterPro"/>
</dbReference>
<feature type="transmembrane region" description="Helical" evidence="5">
    <location>
        <begin position="107"/>
        <end position="127"/>
    </location>
</feature>
<name>A0AA40BYX4_9PEZI</name>
<feature type="domain" description="Major facilitator superfamily (MFS) profile" evidence="6">
    <location>
        <begin position="42"/>
        <end position="515"/>
    </location>
</feature>
<evidence type="ECO:0000256" key="2">
    <source>
        <dbReference type="ARBA" id="ARBA00022692"/>
    </source>
</evidence>
<feature type="transmembrane region" description="Helical" evidence="5">
    <location>
        <begin position="492"/>
        <end position="515"/>
    </location>
</feature>
<feature type="transmembrane region" description="Helical" evidence="5">
    <location>
        <begin position="429"/>
        <end position="453"/>
    </location>
</feature>
<feature type="transmembrane region" description="Helical" evidence="5">
    <location>
        <begin position="237"/>
        <end position="260"/>
    </location>
</feature>
<protein>
    <submittedName>
        <fullName evidence="7">Major facilitator superfamily domain-containing protein</fullName>
    </submittedName>
</protein>
<dbReference type="PANTHER" id="PTHR23501">
    <property type="entry name" value="MAJOR FACILITATOR SUPERFAMILY"/>
    <property type="match status" value="1"/>
</dbReference>
<feature type="transmembrane region" description="Helical" evidence="5">
    <location>
        <begin position="303"/>
        <end position="323"/>
    </location>
</feature>
<comment type="subcellular location">
    <subcellularLocation>
        <location evidence="1">Membrane</location>
        <topology evidence="1">Multi-pass membrane protein</topology>
    </subcellularLocation>
</comment>
<feature type="transmembrane region" description="Helical" evidence="5">
    <location>
        <begin position="335"/>
        <end position="361"/>
    </location>
</feature>
<comment type="caution">
    <text evidence="7">The sequence shown here is derived from an EMBL/GenBank/DDBJ whole genome shotgun (WGS) entry which is preliminary data.</text>
</comment>
<dbReference type="Proteomes" id="UP001175000">
    <property type="component" value="Unassembled WGS sequence"/>
</dbReference>
<feature type="transmembrane region" description="Helical" evidence="5">
    <location>
        <begin position="393"/>
        <end position="417"/>
    </location>
</feature>
<reference evidence="7" key="1">
    <citation type="submission" date="2023-06" db="EMBL/GenBank/DDBJ databases">
        <title>Genome-scale phylogeny and comparative genomics of the fungal order Sordariales.</title>
        <authorList>
            <consortium name="Lawrence Berkeley National Laboratory"/>
            <person name="Hensen N."/>
            <person name="Bonometti L."/>
            <person name="Westerberg I."/>
            <person name="Brannstrom I.O."/>
            <person name="Guillou S."/>
            <person name="Cros-Aarteil S."/>
            <person name="Calhoun S."/>
            <person name="Haridas S."/>
            <person name="Kuo A."/>
            <person name="Mondo S."/>
            <person name="Pangilinan J."/>
            <person name="Riley R."/>
            <person name="Labutti K."/>
            <person name="Andreopoulos B."/>
            <person name="Lipzen A."/>
            <person name="Chen C."/>
            <person name="Yanf M."/>
            <person name="Daum C."/>
            <person name="Ng V."/>
            <person name="Clum A."/>
            <person name="Steindorff A."/>
            <person name="Ohm R."/>
            <person name="Martin F."/>
            <person name="Silar P."/>
            <person name="Natvig D."/>
            <person name="Lalanne C."/>
            <person name="Gautier V."/>
            <person name="Ament-Velasquez S.L."/>
            <person name="Kruys A."/>
            <person name="Hutchinson M.I."/>
            <person name="Powell A.J."/>
            <person name="Barry K."/>
            <person name="Miller A.N."/>
            <person name="Grigoriev I.V."/>
            <person name="Debuchy R."/>
            <person name="Gladieux P."/>
            <person name="Thoren M.H."/>
            <person name="Johannesson H."/>
        </authorList>
    </citation>
    <scope>NUCLEOTIDE SEQUENCE</scope>
    <source>
        <strain evidence="7">CBS 606.72</strain>
    </source>
</reference>
<dbReference type="PANTHER" id="PTHR23501:SF59">
    <property type="entry name" value="MAJOR FACILITATOR SUPERFAMILY (MFS) PROFILE DOMAIN-CONTAINING PROTEIN-RELATED"/>
    <property type="match status" value="1"/>
</dbReference>
<dbReference type="InterPro" id="IPR020846">
    <property type="entry name" value="MFS_dom"/>
</dbReference>
<evidence type="ECO:0000313" key="7">
    <source>
        <dbReference type="EMBL" id="KAK0618892.1"/>
    </source>
</evidence>
<keyword evidence="2 5" id="KW-0812">Transmembrane</keyword>
<evidence type="ECO:0000313" key="8">
    <source>
        <dbReference type="Proteomes" id="UP001175000"/>
    </source>
</evidence>
<dbReference type="GO" id="GO:0005886">
    <property type="term" value="C:plasma membrane"/>
    <property type="evidence" value="ECO:0007669"/>
    <property type="project" value="TreeGrafter"/>
</dbReference>
<keyword evidence="8" id="KW-1185">Reference proteome</keyword>
<dbReference type="InterPro" id="IPR036259">
    <property type="entry name" value="MFS_trans_sf"/>
</dbReference>
<dbReference type="AlphaFoldDB" id="A0AA40BYX4"/>
<accession>A0AA40BYX4</accession>
<keyword evidence="3 5" id="KW-1133">Transmembrane helix</keyword>